<sequence>MRPVTLRIDGSFWDSQIYSNQLTLFDFDGGIHHLQWDAAIDSIAVNNQSVQTAFRVSFSDGDLFYNPKVRKILRDPAISPIIKNQLQDLAGLDITVSLAKWQSFLISSDSPFDFLPTDTEFYYNNIFAGSDEGLFSTANSTASRTAKKHFDGSVLKINASDRHTALAVAAGSDGLFEFAYKEEPTSVLGEEHLLNNSPCNACEWAFQSVIGWSNEDAFLASFREEKKKDSNKKNRFFDRVIESNEIFTPYSGHSSGYIWGSREKLYRIKDGGIDVKHYSPKVNKSSKYKEQFSFDGEINLPNITPSSVVATGTAPFGTVIETDEGLIVLRSDGLHESFSGDVVHWRIFPRSENYNNQLHIIFEDHMLVVSFVHDYFVDQEAKLSGFSRHVRGADTLL</sequence>
<evidence type="ECO:0000313" key="2">
    <source>
        <dbReference type="Proteomes" id="UP000295530"/>
    </source>
</evidence>
<name>A0A4R6EQ78_SCAGO</name>
<protein>
    <submittedName>
        <fullName evidence="1">Uncharacterized protein</fullName>
    </submittedName>
</protein>
<reference evidence="1 2" key="1">
    <citation type="submission" date="2019-03" db="EMBL/GenBank/DDBJ databases">
        <title>Genomic analyses of the natural microbiome of Caenorhabditis elegans.</title>
        <authorList>
            <person name="Samuel B."/>
        </authorList>
    </citation>
    <scope>NUCLEOTIDE SEQUENCE [LARGE SCALE GENOMIC DNA]</scope>
    <source>
        <strain evidence="1 2">BIGb0156</strain>
    </source>
</reference>
<dbReference type="OrthoDB" id="8477882at2"/>
<comment type="caution">
    <text evidence="1">The sequence shown here is derived from an EMBL/GenBank/DDBJ whole genome shotgun (WGS) entry which is preliminary data.</text>
</comment>
<proteinExistence type="predicted"/>
<evidence type="ECO:0000313" key="1">
    <source>
        <dbReference type="EMBL" id="TDN60653.1"/>
    </source>
</evidence>
<dbReference type="RefSeq" id="WP_133460446.1">
    <property type="nucleotide sequence ID" value="NZ_SNVX01000002.1"/>
</dbReference>
<dbReference type="EMBL" id="SNVX01000002">
    <property type="protein sequence ID" value="TDN60653.1"/>
    <property type="molecule type" value="Genomic_DNA"/>
</dbReference>
<dbReference type="Proteomes" id="UP000295530">
    <property type="component" value="Unassembled WGS sequence"/>
</dbReference>
<organism evidence="1 2">
    <name type="scientific">Scandinavium goeteborgense</name>
    <dbReference type="NCBI Taxonomy" id="1851514"/>
    <lineage>
        <taxon>Bacteria</taxon>
        <taxon>Pseudomonadati</taxon>
        <taxon>Pseudomonadota</taxon>
        <taxon>Gammaproteobacteria</taxon>
        <taxon>Enterobacterales</taxon>
        <taxon>Enterobacteriaceae</taxon>
        <taxon>Scandinavium</taxon>
    </lineage>
</organism>
<gene>
    <name evidence="1" type="ORF">EC847_102228</name>
</gene>
<keyword evidence="2" id="KW-1185">Reference proteome</keyword>
<accession>A0A4R6EQ78</accession>
<dbReference type="AlphaFoldDB" id="A0A4R6EQ78"/>